<gene>
    <name evidence="1" type="ORF">D0Y65_025683</name>
</gene>
<dbReference type="AlphaFoldDB" id="A0A445IGC0"/>
<dbReference type="Proteomes" id="UP000289340">
    <property type="component" value="Chromosome 10"/>
</dbReference>
<protein>
    <submittedName>
        <fullName evidence="1">Uncharacterized protein</fullName>
    </submittedName>
</protein>
<keyword evidence="2" id="KW-1185">Reference proteome</keyword>
<comment type="caution">
    <text evidence="1">The sequence shown here is derived from an EMBL/GenBank/DDBJ whole genome shotgun (WGS) entry which is preliminary data.</text>
</comment>
<proteinExistence type="predicted"/>
<name>A0A445IGC0_GLYSO</name>
<dbReference type="EMBL" id="QZWG01000010">
    <property type="protein sequence ID" value="RZB85153.1"/>
    <property type="molecule type" value="Genomic_DNA"/>
</dbReference>
<accession>A0A445IGC0</accession>
<reference evidence="1 2" key="1">
    <citation type="submission" date="2018-09" db="EMBL/GenBank/DDBJ databases">
        <title>A high-quality reference genome of wild soybean provides a powerful tool to mine soybean genomes.</title>
        <authorList>
            <person name="Xie M."/>
            <person name="Chung C.Y.L."/>
            <person name="Li M.-W."/>
            <person name="Wong F.-L."/>
            <person name="Chan T.-F."/>
            <person name="Lam H.-M."/>
        </authorList>
    </citation>
    <scope>NUCLEOTIDE SEQUENCE [LARGE SCALE GENOMIC DNA]</scope>
    <source>
        <strain evidence="2">cv. W05</strain>
        <tissue evidence="1">Hypocotyl of etiolated seedlings</tissue>
    </source>
</reference>
<evidence type="ECO:0000313" key="2">
    <source>
        <dbReference type="Proteomes" id="UP000289340"/>
    </source>
</evidence>
<evidence type="ECO:0000313" key="1">
    <source>
        <dbReference type="EMBL" id="RZB85153.1"/>
    </source>
</evidence>
<organism evidence="1 2">
    <name type="scientific">Glycine soja</name>
    <name type="common">Wild soybean</name>
    <dbReference type="NCBI Taxonomy" id="3848"/>
    <lineage>
        <taxon>Eukaryota</taxon>
        <taxon>Viridiplantae</taxon>
        <taxon>Streptophyta</taxon>
        <taxon>Embryophyta</taxon>
        <taxon>Tracheophyta</taxon>
        <taxon>Spermatophyta</taxon>
        <taxon>Magnoliopsida</taxon>
        <taxon>eudicotyledons</taxon>
        <taxon>Gunneridae</taxon>
        <taxon>Pentapetalae</taxon>
        <taxon>rosids</taxon>
        <taxon>fabids</taxon>
        <taxon>Fabales</taxon>
        <taxon>Fabaceae</taxon>
        <taxon>Papilionoideae</taxon>
        <taxon>50 kb inversion clade</taxon>
        <taxon>NPAAA clade</taxon>
        <taxon>indigoferoid/millettioid clade</taxon>
        <taxon>Phaseoleae</taxon>
        <taxon>Glycine</taxon>
        <taxon>Glycine subgen. Soja</taxon>
    </lineage>
</organism>
<sequence>MIVVLTISKLSAWHRTLLVDIHKSIIASIESYEHIWFSIQRMKMFLQTSSCY</sequence>